<dbReference type="InterPro" id="IPR045596">
    <property type="entry name" value="DUF6459"/>
</dbReference>
<dbReference type="Pfam" id="PF20060">
    <property type="entry name" value="DUF6459"/>
    <property type="match status" value="1"/>
</dbReference>
<dbReference type="EMBL" id="LT629776">
    <property type="protein sequence ID" value="SDS28726.1"/>
    <property type="molecule type" value="Genomic_DNA"/>
</dbReference>
<feature type="region of interest" description="Disordered" evidence="1">
    <location>
        <begin position="1"/>
        <end position="62"/>
    </location>
</feature>
<evidence type="ECO:0000313" key="3">
    <source>
        <dbReference type="Proteomes" id="UP000185663"/>
    </source>
</evidence>
<dbReference type="eggNOG" id="ENOG50332RH">
    <property type="taxonomic scope" value="Bacteria"/>
</dbReference>
<name>A0A1H1QZC4_9CELL</name>
<dbReference type="AlphaFoldDB" id="A0A1H1QZC4"/>
<organism evidence="2 3">
    <name type="scientific">Paraoerskovia marina</name>
    <dbReference type="NCBI Taxonomy" id="545619"/>
    <lineage>
        <taxon>Bacteria</taxon>
        <taxon>Bacillati</taxon>
        <taxon>Actinomycetota</taxon>
        <taxon>Actinomycetes</taxon>
        <taxon>Micrococcales</taxon>
        <taxon>Cellulomonadaceae</taxon>
        <taxon>Paraoerskovia</taxon>
    </lineage>
</organism>
<accession>A0A1H1QZC4</accession>
<reference evidence="2 3" key="1">
    <citation type="submission" date="2016-10" db="EMBL/GenBank/DDBJ databases">
        <authorList>
            <person name="de Groot N.N."/>
        </authorList>
    </citation>
    <scope>NUCLEOTIDE SEQUENCE [LARGE SCALE GENOMIC DNA]</scope>
    <source>
        <strain evidence="2 3">DSM 22126</strain>
    </source>
</reference>
<protein>
    <recommendedName>
        <fullName evidence="4">3-hydroxyacyl-CoA dehydrogenase</fullName>
    </recommendedName>
</protein>
<evidence type="ECO:0000313" key="2">
    <source>
        <dbReference type="EMBL" id="SDS28726.1"/>
    </source>
</evidence>
<keyword evidence="3" id="KW-1185">Reference proteome</keyword>
<dbReference type="STRING" id="545619.SAMN04489860_1215"/>
<proteinExistence type="predicted"/>
<sequence>MRSLATPQPAAPRVTAVPGQPAGRRRRAAPLGRPPVLDPSHVRPSPHRPPRPLDAAPTGSDTLGDPTGICVAIVRASLEVLNGGRPLAQLIRWVEPEIYEALGRRAAVLRRAAEAAAPCGLPLTVLRARTVRIGANVAEAAVVVKDGERVRAAAIRVEARRGAWRVTALEIG</sequence>
<evidence type="ECO:0000256" key="1">
    <source>
        <dbReference type="SAM" id="MobiDB-lite"/>
    </source>
</evidence>
<evidence type="ECO:0008006" key="4">
    <source>
        <dbReference type="Google" id="ProtNLM"/>
    </source>
</evidence>
<dbReference type="RefSeq" id="WP_231959321.1">
    <property type="nucleotide sequence ID" value="NZ_LT629776.1"/>
</dbReference>
<gene>
    <name evidence="2" type="ORF">SAMN04489860_1215</name>
</gene>
<dbReference type="Proteomes" id="UP000185663">
    <property type="component" value="Chromosome I"/>
</dbReference>